<name>A0AAD2CTF7_9STRA</name>
<dbReference type="Gene3D" id="1.10.3970.10">
    <property type="entry name" value="BSD domain"/>
    <property type="match status" value="1"/>
</dbReference>
<dbReference type="AlphaFoldDB" id="A0AAD2CTF7"/>
<sequence>MPRSTRRSDPGGPVIVLQDTTSLSRTASVLPGSAKDKERWRQGKKSDLTELVESELRQLVEDYPLTLEEVKTVGFAIKNQQQKQLERGDANGVSASYSSQDLDSPRTQLALRLNSVSKDLAKMRFSLVPSRLKEPIFWDATLYLMKERLNKYNAERCRTNGGIASTNGTVPVIPNAAPPNGNGNGLSTYILEEQLAKKDSEIANLKKQLQDVQETLLDVAKLPSSNTSTGTSTSHPTTNGTSSSSSSSSSQHNKSNHKGQWKMDKDSEEFLGYPEEVKEAMRAEKQKRLRQVQDELKFILDSDSIEDSRGQWDCCGGTTYHAECSSRASF</sequence>
<accession>A0AAD2CTF7</accession>
<protein>
    <submittedName>
        <fullName evidence="2">Uncharacterized protein</fullName>
    </submittedName>
</protein>
<feature type="compositionally biased region" description="Low complexity" evidence="1">
    <location>
        <begin position="223"/>
        <end position="250"/>
    </location>
</feature>
<feature type="compositionally biased region" description="Basic and acidic residues" evidence="1">
    <location>
        <begin position="34"/>
        <end position="44"/>
    </location>
</feature>
<dbReference type="Proteomes" id="UP001295423">
    <property type="component" value="Unassembled WGS sequence"/>
</dbReference>
<gene>
    <name evidence="2" type="ORF">CYCCA115_LOCUS9687</name>
</gene>
<feature type="region of interest" description="Disordered" evidence="1">
    <location>
        <begin position="220"/>
        <end position="267"/>
    </location>
</feature>
<feature type="compositionally biased region" description="Polar residues" evidence="1">
    <location>
        <begin position="18"/>
        <end position="27"/>
    </location>
</feature>
<dbReference type="InterPro" id="IPR035925">
    <property type="entry name" value="BSD_dom_sf"/>
</dbReference>
<dbReference type="EMBL" id="CAKOGP040001446">
    <property type="protein sequence ID" value="CAJ1945543.1"/>
    <property type="molecule type" value="Genomic_DNA"/>
</dbReference>
<comment type="caution">
    <text evidence="2">The sequence shown here is derived from an EMBL/GenBank/DDBJ whole genome shotgun (WGS) entry which is preliminary data.</text>
</comment>
<evidence type="ECO:0000256" key="1">
    <source>
        <dbReference type="SAM" id="MobiDB-lite"/>
    </source>
</evidence>
<evidence type="ECO:0000313" key="3">
    <source>
        <dbReference type="Proteomes" id="UP001295423"/>
    </source>
</evidence>
<feature type="region of interest" description="Disordered" evidence="1">
    <location>
        <begin position="1"/>
        <end position="44"/>
    </location>
</feature>
<proteinExistence type="predicted"/>
<reference evidence="2" key="1">
    <citation type="submission" date="2023-08" db="EMBL/GenBank/DDBJ databases">
        <authorList>
            <person name="Audoor S."/>
            <person name="Bilcke G."/>
        </authorList>
    </citation>
    <scope>NUCLEOTIDE SEQUENCE</scope>
</reference>
<dbReference type="SUPFAM" id="SSF140383">
    <property type="entry name" value="BSD domain-like"/>
    <property type="match status" value="1"/>
</dbReference>
<evidence type="ECO:0000313" key="2">
    <source>
        <dbReference type="EMBL" id="CAJ1945543.1"/>
    </source>
</evidence>
<organism evidence="2 3">
    <name type="scientific">Cylindrotheca closterium</name>
    <dbReference type="NCBI Taxonomy" id="2856"/>
    <lineage>
        <taxon>Eukaryota</taxon>
        <taxon>Sar</taxon>
        <taxon>Stramenopiles</taxon>
        <taxon>Ochrophyta</taxon>
        <taxon>Bacillariophyta</taxon>
        <taxon>Bacillariophyceae</taxon>
        <taxon>Bacillariophycidae</taxon>
        <taxon>Bacillariales</taxon>
        <taxon>Bacillariaceae</taxon>
        <taxon>Cylindrotheca</taxon>
    </lineage>
</organism>
<keyword evidence="3" id="KW-1185">Reference proteome</keyword>
<feature type="region of interest" description="Disordered" evidence="1">
    <location>
        <begin position="81"/>
        <end position="101"/>
    </location>
</feature>